<evidence type="ECO:0000256" key="4">
    <source>
        <dbReference type="ARBA" id="ARBA00023163"/>
    </source>
</evidence>
<dbReference type="AlphaFoldDB" id="A0A6H9Z0H5"/>
<dbReference type="GO" id="GO:0000976">
    <property type="term" value="F:transcription cis-regulatory region binding"/>
    <property type="evidence" value="ECO:0007669"/>
    <property type="project" value="TreeGrafter"/>
</dbReference>
<dbReference type="PANTHER" id="PTHR30126:SF40">
    <property type="entry name" value="HTH-TYPE TRANSCRIPTIONAL REGULATOR GLTR"/>
    <property type="match status" value="1"/>
</dbReference>
<keyword evidence="3" id="KW-0238">DNA-binding</keyword>
<evidence type="ECO:0000259" key="5">
    <source>
        <dbReference type="Pfam" id="PF00126"/>
    </source>
</evidence>
<comment type="caution">
    <text evidence="6">The sequence shown here is derived from an EMBL/GenBank/DDBJ whole genome shotgun (WGS) entry which is preliminary data.</text>
</comment>
<evidence type="ECO:0000256" key="3">
    <source>
        <dbReference type="ARBA" id="ARBA00023125"/>
    </source>
</evidence>
<keyword evidence="4" id="KW-0804">Transcription</keyword>
<protein>
    <submittedName>
        <fullName evidence="6">LysR family transcriptional regulator</fullName>
    </submittedName>
</protein>
<dbReference type="Pfam" id="PF00126">
    <property type="entry name" value="HTH_1"/>
    <property type="match status" value="1"/>
</dbReference>
<dbReference type="Gene3D" id="1.10.10.10">
    <property type="entry name" value="Winged helix-like DNA-binding domain superfamily/Winged helix DNA-binding domain"/>
    <property type="match status" value="1"/>
</dbReference>
<keyword evidence="2" id="KW-0805">Transcription regulation</keyword>
<dbReference type="GO" id="GO:0003700">
    <property type="term" value="F:DNA-binding transcription factor activity"/>
    <property type="evidence" value="ECO:0007669"/>
    <property type="project" value="InterPro"/>
</dbReference>
<comment type="similarity">
    <text evidence="1">Belongs to the LysR transcriptional regulatory family.</text>
</comment>
<dbReference type="OrthoDB" id="3449785at2"/>
<dbReference type="PANTHER" id="PTHR30126">
    <property type="entry name" value="HTH-TYPE TRANSCRIPTIONAL REGULATOR"/>
    <property type="match status" value="1"/>
</dbReference>
<dbReference type="InterPro" id="IPR036388">
    <property type="entry name" value="WH-like_DNA-bd_sf"/>
</dbReference>
<evidence type="ECO:0000313" key="7">
    <source>
        <dbReference type="Proteomes" id="UP000468735"/>
    </source>
</evidence>
<feature type="domain" description="HTH lysR-type" evidence="5">
    <location>
        <begin position="40"/>
        <end position="105"/>
    </location>
</feature>
<sequence>MWGQVCQATPGVVPSLSVSSKTSAVDRLLDCPPGLLDTTFDQLRTLLVVHETGSALRAARVLGREQSSVQKQLDTLNRNYQAMCGEVLTLRQGRGKDFLFTPTGEEAVQLAHVAVAQWTDAVNWSRRRLGRMLTVGTTEFTLPIISRSWERVSEEFRQQQVEFKVVHVRTKDLWSRLETRQVDLICGSIVCTADGDHRLRDYDVIEFARGAPILLTNLPLTDLPDDPVPTSRLADVPLVVPPAGLVADFLACWYGPNFRDRLDVVADIDDIHYGLSLLRSGFVRGCMVVTESIGRRMAGPGEPDEVPLRSLRLHDDLEPKAEIMAGAFVHRADLQRYAVGHPLNRLWNAVRDDSRRFTPRKPATPPP</sequence>
<dbReference type="InterPro" id="IPR036390">
    <property type="entry name" value="WH_DNA-bd_sf"/>
</dbReference>
<name>A0A6H9Z0H5_9ACTN</name>
<reference evidence="6 7" key="1">
    <citation type="submission" date="2019-09" db="EMBL/GenBank/DDBJ databases">
        <title>Actinomadura physcomitrii sp. nov., a novel actinomycete isolated from moss [Physcomitrium sphaericum (Ludw) Fuernr].</title>
        <authorList>
            <person name="Zhuang X."/>
            <person name="Liu C."/>
        </authorList>
    </citation>
    <scope>NUCLEOTIDE SEQUENCE [LARGE SCALE GENOMIC DNA]</scope>
    <source>
        <strain evidence="6 7">HMC1</strain>
    </source>
</reference>
<dbReference type="InterPro" id="IPR000847">
    <property type="entry name" value="LysR_HTH_N"/>
</dbReference>
<evidence type="ECO:0000313" key="6">
    <source>
        <dbReference type="EMBL" id="KAB2346486.1"/>
    </source>
</evidence>
<dbReference type="EMBL" id="WBMT01000011">
    <property type="protein sequence ID" value="KAB2346486.1"/>
    <property type="molecule type" value="Genomic_DNA"/>
</dbReference>
<dbReference type="Proteomes" id="UP000468735">
    <property type="component" value="Unassembled WGS sequence"/>
</dbReference>
<keyword evidence="7" id="KW-1185">Reference proteome</keyword>
<gene>
    <name evidence="6" type="ORF">F8566_23825</name>
</gene>
<organism evidence="6 7">
    <name type="scientific">Actinomadura rudentiformis</name>
    <dbReference type="NCBI Taxonomy" id="359158"/>
    <lineage>
        <taxon>Bacteria</taxon>
        <taxon>Bacillati</taxon>
        <taxon>Actinomycetota</taxon>
        <taxon>Actinomycetes</taxon>
        <taxon>Streptosporangiales</taxon>
        <taxon>Thermomonosporaceae</taxon>
        <taxon>Actinomadura</taxon>
    </lineage>
</organism>
<evidence type="ECO:0000256" key="2">
    <source>
        <dbReference type="ARBA" id="ARBA00023015"/>
    </source>
</evidence>
<accession>A0A6H9Z0H5</accession>
<dbReference type="SUPFAM" id="SSF46785">
    <property type="entry name" value="Winged helix' DNA-binding domain"/>
    <property type="match status" value="1"/>
</dbReference>
<evidence type="ECO:0000256" key="1">
    <source>
        <dbReference type="ARBA" id="ARBA00009437"/>
    </source>
</evidence>
<proteinExistence type="inferred from homology"/>